<comment type="caution">
    <text evidence="1">The sequence shown here is derived from an EMBL/GenBank/DDBJ whole genome shotgun (WGS) entry which is preliminary data.</text>
</comment>
<dbReference type="EMBL" id="JBHSIV010000009">
    <property type="protein sequence ID" value="MFC5062693.1"/>
    <property type="molecule type" value="Genomic_DNA"/>
</dbReference>
<gene>
    <name evidence="1" type="ORF">ACFPBZ_10795</name>
</gene>
<sequence>MTRSPAPVQTPSSWRRLTDPAIGLVGDLVGPALRVLNPTPGRRTSGRPGRTHVEMRGMGAPEQADARRAVVDELHRVDGVHGAVVNAVLGRVVVDHEPHVGVAQLVDVVTRIEAAYDLQRAQPDTDGSHPAEVTPWVRQVVALSLDLAGLGVVGVERFLTTVPVTSAVPTLLTAGLSLADAVPASRTAFEEATGSATTESWFSVGSATVQAIGRGPLGLVVDACYRAIRADEAAARNESWAAWDGDAALEAHETEPVETGERPQPLRRGPVEQVGDLSGAAALAAFGVARALVPERAAAVLLAGVPKASRWGREAYVSSAHRALADGGVVIVDPTALRRADRVDVVVLSEDLAQDRVLADAASSVGRLVIVDGGTAQAVTRLQEAGHGVALVSAGDAEGLAAADVGIGVGGKIPWTAALRCVDRDQARAALTVVAGARAASWRAAALALAGSAAGAPIALTSSLVGLGGRTNTPVTLAALVSIGVNAWAGRVLGRGA</sequence>
<dbReference type="Proteomes" id="UP001595947">
    <property type="component" value="Unassembled WGS sequence"/>
</dbReference>
<protein>
    <recommendedName>
        <fullName evidence="3">Cation-translocating P-type ATPase</fullName>
    </recommendedName>
</protein>
<accession>A0ABV9YIL9</accession>
<name>A0ABV9YIL9_9PSEU</name>
<evidence type="ECO:0000313" key="1">
    <source>
        <dbReference type="EMBL" id="MFC5062693.1"/>
    </source>
</evidence>
<evidence type="ECO:0008006" key="3">
    <source>
        <dbReference type="Google" id="ProtNLM"/>
    </source>
</evidence>
<organism evidence="1 2">
    <name type="scientific">Actinomycetospora atypica</name>
    <dbReference type="NCBI Taxonomy" id="1290095"/>
    <lineage>
        <taxon>Bacteria</taxon>
        <taxon>Bacillati</taxon>
        <taxon>Actinomycetota</taxon>
        <taxon>Actinomycetes</taxon>
        <taxon>Pseudonocardiales</taxon>
        <taxon>Pseudonocardiaceae</taxon>
        <taxon>Actinomycetospora</taxon>
    </lineage>
</organism>
<reference evidence="2" key="1">
    <citation type="journal article" date="2019" name="Int. J. Syst. Evol. Microbiol.">
        <title>The Global Catalogue of Microorganisms (GCM) 10K type strain sequencing project: providing services to taxonomists for standard genome sequencing and annotation.</title>
        <authorList>
            <consortium name="The Broad Institute Genomics Platform"/>
            <consortium name="The Broad Institute Genome Sequencing Center for Infectious Disease"/>
            <person name="Wu L."/>
            <person name="Ma J."/>
        </authorList>
    </citation>
    <scope>NUCLEOTIDE SEQUENCE [LARGE SCALE GENOMIC DNA]</scope>
    <source>
        <strain evidence="2">CGMCC 4.7093</strain>
    </source>
</reference>
<proteinExistence type="predicted"/>
<dbReference type="RefSeq" id="WP_378036045.1">
    <property type="nucleotide sequence ID" value="NZ_JBHSIV010000009.1"/>
</dbReference>
<evidence type="ECO:0000313" key="2">
    <source>
        <dbReference type="Proteomes" id="UP001595947"/>
    </source>
</evidence>
<keyword evidence="2" id="KW-1185">Reference proteome</keyword>